<dbReference type="Pfam" id="PF20554">
    <property type="entry name" value="DUF6766"/>
    <property type="match status" value="1"/>
</dbReference>
<sequence>MSIWKAYGYAWITLILFLGAFIGHWTFGWFAYVDQQLQHGAPVEVSEYLVEMGRDTMENWQSEFLQLLWQVGGLGFFLFVGSPQSKEEDDRLEEKLDLILRTLRPEDADRFIAEFDRRFPGRNMGPKL</sequence>
<evidence type="ECO:0000313" key="2">
    <source>
        <dbReference type="EMBL" id="MFC3087991.1"/>
    </source>
</evidence>
<dbReference type="EMBL" id="JBHRSM010000044">
    <property type="protein sequence ID" value="MFC3087991.1"/>
    <property type="molecule type" value="Genomic_DNA"/>
</dbReference>
<dbReference type="Proteomes" id="UP001595445">
    <property type="component" value="Unassembled WGS sequence"/>
</dbReference>
<accession>A0ABV7DYP8</accession>
<keyword evidence="1" id="KW-1133">Transmembrane helix</keyword>
<feature type="transmembrane region" description="Helical" evidence="1">
    <location>
        <begin position="7"/>
        <end position="27"/>
    </location>
</feature>
<organism evidence="2 3">
    <name type="scientific">Tabrizicola soli</name>
    <dbReference type="NCBI Taxonomy" id="2185115"/>
    <lineage>
        <taxon>Bacteria</taxon>
        <taxon>Pseudomonadati</taxon>
        <taxon>Pseudomonadota</taxon>
        <taxon>Alphaproteobacteria</taxon>
        <taxon>Rhodobacterales</taxon>
        <taxon>Paracoccaceae</taxon>
        <taxon>Tabrizicola</taxon>
    </lineage>
</organism>
<protein>
    <submittedName>
        <fullName evidence="2">DUF6766 family protein</fullName>
    </submittedName>
</protein>
<evidence type="ECO:0000256" key="1">
    <source>
        <dbReference type="SAM" id="Phobius"/>
    </source>
</evidence>
<dbReference type="RefSeq" id="WP_197647087.1">
    <property type="nucleotide sequence ID" value="NZ_JAEACP010000023.1"/>
</dbReference>
<name>A0ABV7DYP8_9RHOB</name>
<keyword evidence="1" id="KW-0472">Membrane</keyword>
<keyword evidence="3" id="KW-1185">Reference proteome</keyword>
<gene>
    <name evidence="2" type="ORF">ACFOD6_18270</name>
</gene>
<keyword evidence="1" id="KW-0812">Transmembrane</keyword>
<dbReference type="InterPro" id="IPR046657">
    <property type="entry name" value="DUF6766"/>
</dbReference>
<proteinExistence type="predicted"/>
<evidence type="ECO:0000313" key="3">
    <source>
        <dbReference type="Proteomes" id="UP001595445"/>
    </source>
</evidence>
<comment type="caution">
    <text evidence="2">The sequence shown here is derived from an EMBL/GenBank/DDBJ whole genome shotgun (WGS) entry which is preliminary data.</text>
</comment>
<reference evidence="3" key="1">
    <citation type="journal article" date="2019" name="Int. J. Syst. Evol. Microbiol.">
        <title>The Global Catalogue of Microorganisms (GCM) 10K type strain sequencing project: providing services to taxonomists for standard genome sequencing and annotation.</title>
        <authorList>
            <consortium name="The Broad Institute Genomics Platform"/>
            <consortium name="The Broad Institute Genome Sequencing Center for Infectious Disease"/>
            <person name="Wu L."/>
            <person name="Ma J."/>
        </authorList>
    </citation>
    <scope>NUCLEOTIDE SEQUENCE [LARGE SCALE GENOMIC DNA]</scope>
    <source>
        <strain evidence="3">KCTC 62102</strain>
    </source>
</reference>